<dbReference type="Proteomes" id="UP000002402">
    <property type="component" value="Chromosome"/>
</dbReference>
<dbReference type="PANTHER" id="PTHR42785">
    <property type="entry name" value="DNA TOPOISOMERASE, TYPE IA, CORE"/>
    <property type="match status" value="1"/>
</dbReference>
<dbReference type="InterPro" id="IPR023405">
    <property type="entry name" value="Topo_IA_core_domain"/>
</dbReference>
<proteinExistence type="inferred from homology"/>
<gene>
    <name evidence="10" type="primary">topA</name>
    <name evidence="14" type="ordered locus">MXAN_3002</name>
</gene>
<dbReference type="GO" id="GO:0009294">
    <property type="term" value="P:DNA-mediated transformation"/>
    <property type="evidence" value="ECO:0007669"/>
    <property type="project" value="InterPro"/>
</dbReference>
<comment type="similarity">
    <text evidence="2 10">Belongs to the type IA topoisomerase family.</text>
</comment>
<dbReference type="PANTHER" id="PTHR42785:SF1">
    <property type="entry name" value="DNA TOPOISOMERASE"/>
    <property type="match status" value="1"/>
</dbReference>
<keyword evidence="6" id="KW-0460">Magnesium</keyword>
<evidence type="ECO:0000256" key="6">
    <source>
        <dbReference type="ARBA" id="ARBA00022842"/>
    </source>
</evidence>
<evidence type="ECO:0000256" key="7">
    <source>
        <dbReference type="ARBA" id="ARBA00023029"/>
    </source>
</evidence>
<dbReference type="InterPro" id="IPR013824">
    <property type="entry name" value="Topo_IA_cen_sub1"/>
</dbReference>
<dbReference type="SMART" id="SM00436">
    <property type="entry name" value="TOP1Bc"/>
    <property type="match status" value="1"/>
</dbReference>
<dbReference type="InterPro" id="IPR057666">
    <property type="entry name" value="DrpA_SLOG"/>
</dbReference>
<dbReference type="InterPro" id="IPR023406">
    <property type="entry name" value="Topo_IA_AS"/>
</dbReference>
<dbReference type="eggNOG" id="COG0551">
    <property type="taxonomic scope" value="Bacteria"/>
</dbReference>
<evidence type="ECO:0000313" key="15">
    <source>
        <dbReference type="Proteomes" id="UP000002402"/>
    </source>
</evidence>
<feature type="active site" description="O-(5'-phospho-DNA)-tyrosine intermediate" evidence="10">
    <location>
        <position position="759"/>
    </location>
</feature>
<dbReference type="GO" id="GO:0005694">
    <property type="term" value="C:chromosome"/>
    <property type="evidence" value="ECO:0007669"/>
    <property type="project" value="InterPro"/>
</dbReference>
<dbReference type="SUPFAM" id="SSF56712">
    <property type="entry name" value="Prokaryotic type I DNA topoisomerase"/>
    <property type="match status" value="1"/>
</dbReference>
<dbReference type="EC" id="5.6.2.1" evidence="10"/>
<dbReference type="InterPro" id="IPR003602">
    <property type="entry name" value="Topo_IA_DNA-bd_dom"/>
</dbReference>
<dbReference type="CDD" id="cd03363">
    <property type="entry name" value="TOPRIM_TopoIA_TopoI"/>
    <property type="match status" value="1"/>
</dbReference>
<feature type="domain" description="Topo IA-type catalytic" evidence="13">
    <location>
        <begin position="588"/>
        <end position="1040"/>
    </location>
</feature>
<organism evidence="14 15">
    <name type="scientific">Myxococcus xanthus (strain DK1622)</name>
    <dbReference type="NCBI Taxonomy" id="246197"/>
    <lineage>
        <taxon>Bacteria</taxon>
        <taxon>Pseudomonadati</taxon>
        <taxon>Myxococcota</taxon>
        <taxon>Myxococcia</taxon>
        <taxon>Myxococcales</taxon>
        <taxon>Cystobacterineae</taxon>
        <taxon>Myxococcaceae</taxon>
        <taxon>Myxococcus</taxon>
    </lineage>
</organism>
<dbReference type="AlphaFoldDB" id="Q1D812"/>
<dbReference type="GO" id="GO:0003917">
    <property type="term" value="F:DNA topoisomerase type I (single strand cut, ATP-independent) activity"/>
    <property type="evidence" value="ECO:0007669"/>
    <property type="project" value="UniProtKB-UniRule"/>
</dbReference>
<dbReference type="GO" id="GO:0008270">
    <property type="term" value="F:zinc ion binding"/>
    <property type="evidence" value="ECO:0007669"/>
    <property type="project" value="UniProtKB-KW"/>
</dbReference>
<dbReference type="SMART" id="SM00493">
    <property type="entry name" value="TOPRIM"/>
    <property type="match status" value="1"/>
</dbReference>
<feature type="site" description="Interaction with DNA" evidence="10">
    <location>
        <position position="614"/>
    </location>
</feature>
<comment type="subunit">
    <text evidence="10">Monomer.</text>
</comment>
<dbReference type="InterPro" id="IPR000380">
    <property type="entry name" value="Topo_IA"/>
</dbReference>
<accession>Q1D812</accession>
<feature type="domain" description="Toprim" evidence="12">
    <location>
        <begin position="464"/>
        <end position="572"/>
    </location>
</feature>
<evidence type="ECO:0000313" key="14">
    <source>
        <dbReference type="EMBL" id="ABF88835.1"/>
    </source>
</evidence>
<feature type="region of interest" description="Interaction with DNA" evidence="10">
    <location>
        <begin position="622"/>
        <end position="627"/>
    </location>
</feature>
<dbReference type="InterPro" id="IPR013498">
    <property type="entry name" value="Topo_IA_Znf"/>
</dbReference>
<dbReference type="NCBIfam" id="TIGR01051">
    <property type="entry name" value="topA_bact"/>
    <property type="match status" value="1"/>
</dbReference>
<dbReference type="eggNOG" id="COG0758">
    <property type="taxonomic scope" value="Bacteria"/>
</dbReference>
<dbReference type="Pfam" id="PF02481">
    <property type="entry name" value="DNA_processg_A"/>
    <property type="match status" value="1"/>
</dbReference>
<feature type="compositionally biased region" description="Basic residues" evidence="11">
    <location>
        <begin position="410"/>
        <end position="438"/>
    </location>
</feature>
<dbReference type="EnsemblBacteria" id="ABF88835">
    <property type="protein sequence ID" value="ABF88835"/>
    <property type="gene ID" value="MXAN_3002"/>
</dbReference>
<keyword evidence="5" id="KW-0862">Zinc</keyword>
<dbReference type="Gene3D" id="1.10.460.10">
    <property type="entry name" value="Topoisomerase I, domain 2"/>
    <property type="match status" value="1"/>
</dbReference>
<evidence type="ECO:0000256" key="9">
    <source>
        <dbReference type="ARBA" id="ARBA00023235"/>
    </source>
</evidence>
<dbReference type="InterPro" id="IPR013497">
    <property type="entry name" value="Topo_IA_cen"/>
</dbReference>
<dbReference type="Pfam" id="PF01396">
    <property type="entry name" value="Zn_ribbon_Top1"/>
    <property type="match status" value="4"/>
</dbReference>
<dbReference type="InterPro" id="IPR013826">
    <property type="entry name" value="Topo_IA_cen_sub3"/>
</dbReference>
<feature type="compositionally biased region" description="Acidic residues" evidence="11">
    <location>
        <begin position="442"/>
        <end position="455"/>
    </location>
</feature>
<dbReference type="PROSITE" id="PS00396">
    <property type="entry name" value="TOPO_IA_1"/>
    <property type="match status" value="1"/>
</dbReference>
<keyword evidence="7 10" id="KW-0799">Topoisomerase</keyword>
<dbReference type="Gene3D" id="1.10.290.10">
    <property type="entry name" value="Topoisomerase I, domain 4"/>
    <property type="match status" value="1"/>
</dbReference>
<dbReference type="InterPro" id="IPR028612">
    <property type="entry name" value="Topoisom_1_IA"/>
</dbReference>
<feature type="compositionally biased region" description="Basic and acidic residues" evidence="11">
    <location>
        <begin position="394"/>
        <end position="406"/>
    </location>
</feature>
<dbReference type="CDD" id="cd00186">
    <property type="entry name" value="TOP1Ac"/>
    <property type="match status" value="1"/>
</dbReference>
<dbReference type="SUPFAM" id="SSF102405">
    <property type="entry name" value="MCP/YpsA-like"/>
    <property type="match status" value="1"/>
</dbReference>
<evidence type="ECO:0000256" key="4">
    <source>
        <dbReference type="ARBA" id="ARBA00022771"/>
    </source>
</evidence>
<comment type="function">
    <text evidence="10">Releases the supercoiling and torsional tension of DNA, which is introduced during the DNA replication and transcription, by transiently cleaving and rejoining one strand of the DNA duplex. Introduces a single-strand break via transesterification at a target site in duplex DNA. The scissile phosphodiester is attacked by the catalytic tyrosine of the enzyme, resulting in the formation of a DNA-(5'-phosphotyrosyl)-enzyme intermediate and the expulsion of a 3'-OH DNA strand. The free DNA strand then undergoes passage around the unbroken strand, thus removing DNA supercoils. Finally, in the religation step, the DNA 3'-OH attacks the covalent intermediate to expel the active-site tyrosine and restore the DNA phosphodiester backbone.</text>
</comment>
<dbReference type="HOGENOM" id="CLU_002929_4_3_7"/>
<feature type="site" description="Interaction with DNA" evidence="10">
    <location>
        <position position="598"/>
    </location>
</feature>
<reference evidence="14 15" key="1">
    <citation type="journal article" date="2006" name="Proc. Natl. Acad. Sci. U.S.A.">
        <title>Evolution of sensory complexity recorded in a myxobacterial genome.</title>
        <authorList>
            <person name="Goldman B.S."/>
            <person name="Nierman W.C."/>
            <person name="Kaiser D."/>
            <person name="Slater S.C."/>
            <person name="Durkin A.S."/>
            <person name="Eisen J.A."/>
            <person name="Ronning C.M."/>
            <person name="Barbazuk W.B."/>
            <person name="Blanchard M."/>
            <person name="Field C."/>
            <person name="Halling C."/>
            <person name="Hinkle G."/>
            <person name="Iartchuk O."/>
            <person name="Kim H.S."/>
            <person name="Mackenzie C."/>
            <person name="Madupu R."/>
            <person name="Miller N."/>
            <person name="Shvartsbeyn A."/>
            <person name="Sullivan S.A."/>
            <person name="Vaudin M."/>
            <person name="Wiegand R."/>
            <person name="Kaplan H.B."/>
        </authorList>
    </citation>
    <scope>NUCLEOTIDE SEQUENCE [LARGE SCALE GENOMIC DNA]</scope>
    <source>
        <strain evidence="15">DK1622</strain>
    </source>
</reference>
<dbReference type="SMART" id="SM00437">
    <property type="entry name" value="TOP1Ac"/>
    <property type="match status" value="1"/>
</dbReference>
<feature type="site" description="Interaction with DNA" evidence="10">
    <location>
        <position position="761"/>
    </location>
</feature>
<dbReference type="Gene3D" id="3.40.50.140">
    <property type="match status" value="1"/>
</dbReference>
<dbReference type="eggNOG" id="COG0550">
    <property type="taxonomic scope" value="Bacteria"/>
</dbReference>
<evidence type="ECO:0000256" key="2">
    <source>
        <dbReference type="ARBA" id="ARBA00009446"/>
    </source>
</evidence>
<evidence type="ECO:0000259" key="12">
    <source>
        <dbReference type="PROSITE" id="PS50880"/>
    </source>
</evidence>
<evidence type="ECO:0000256" key="11">
    <source>
        <dbReference type="SAM" id="MobiDB-lite"/>
    </source>
</evidence>
<evidence type="ECO:0000256" key="3">
    <source>
        <dbReference type="ARBA" id="ARBA00022723"/>
    </source>
</evidence>
<feature type="site" description="Interaction with DNA" evidence="10">
    <location>
        <position position="494"/>
    </location>
</feature>
<name>Q1D812_MYXXD</name>
<comment type="caution">
    <text evidence="10">Lacks conserved residue(s) required for the propagation of feature annotation.</text>
</comment>
<feature type="site" description="Interaction with DNA" evidence="10">
    <location>
        <position position="602"/>
    </location>
</feature>
<dbReference type="PRINTS" id="PR00417">
    <property type="entry name" value="PRTPISMRASEI"/>
</dbReference>
<dbReference type="STRING" id="246197.MXAN_3002"/>
<protein>
    <recommendedName>
        <fullName evidence="10">DNA topoisomerase 1</fullName>
        <ecNumber evidence="10">5.6.2.1</ecNumber>
    </recommendedName>
    <alternativeName>
        <fullName evidence="10">DNA topoisomerase I</fullName>
    </alternativeName>
</protein>
<keyword evidence="9 10" id="KW-0413">Isomerase</keyword>
<dbReference type="InterPro" id="IPR006171">
    <property type="entry name" value="TOPRIM_dom"/>
</dbReference>
<sequence>MGIERGTGMADAETDILTAEQQACLALWAVPGLGPRTLVALRAFADGSLAPLAATPVRDWVSQAPVSSQVRRKLASVERLAPVAWRVWEACRASGMKVAFQGQAAYPERLAEVEDAPPVLFYRGVPGLPRRRLAMVGSRHPDQGFLPFARRFARQVAASGVGVVSGAASGVDRACHWGALDEGGETWAFLGSALDALDTAQARLLPHFLDRGGVFFSELPPGVRASTTTFPRRNRLISGASDAVLVLRAGKDSGSLYTAEAGRAQGRPVFAMPGDVRQEEAAGCNALLRNGEAAVCLGPDDVWRVLKVDPLAAVPPGTMGSWEDLSAEAKGGLRDVGPGSPELRRGAGRQHLLTGGARQRAGGVGIDGAGHPAPRKAVRENLGRRVMATRTKKKVEETEAAEEKAPAKKAAAKKAAKKKPAAKKKTAAKKTAARRRTKKGDEDELPTVEADAEEEATPRGKGPHYLVVVESPAKAKTIKKYLGSGYTVKASVGHVKDLPKSKMGVDVEHDFQPEYTVIKGKEKVLNELKKMAKSADRVFLATDPDREGEAIAWHIKEELAHPDALRVTFNEITKKAIQEAIAQPRQLNQDNYDSQQTRRILDRLVGYQISPLLWKKVRRGLSAGRVQSVAVRLIVEREDEIKAFVPEEYWTLDALLEGPAGPPPFKAKLSKLDGKKVELKERVFTESLVAELQTASFSVAKVDRRERRRNAPAPFITSKLQQEAANRLSFTAKKTMTLAQRLYEGVPLGDEGQTALITYMRTDSTRLSDDAVKQVREFIDGKYGKDFLPDEPMVYRSKKSAQDAHEAIRPTSLEYPPERVKPFFEAMGEEDMYRLYELIWKRFVACQMKPAVYDQTSADIAAGRATFRASGSTLKFAGYLAVYGAGLTPEEEAEKEKAKAAGDENAEGADAVGELPVLNDGDALNLQKLLHEQHFTQPPPRFSEATLVKELEERGIGRPSTYAAILSTIQDKKYVEKLEGRFRPTDLGNMTNEMLVKHFPHELDVTFTATMEEKLDQISEGGANWKSVLHDFYGPFKETLEKAEAEMRDVKREEIKTDIPCEKCGNLFVIKFGKMGHFLACSNYPDCKNTKDFKRDAEGKIVMVEEETTDEVCEKCTKPMVIKRGRFGRFLACSGYPDCKTSKPISIGVSCPECKEGYLTERRSGRGKIFFGCNRYPDCKFAAWDRPLAEPCPTCASPYLLQKFSKRDGPYVACPNKECDYRREITEQPGGPGGSPEASSAA</sequence>
<comment type="catalytic activity">
    <reaction evidence="1 10">
        <text>ATP-independent breakage of single-stranded DNA, followed by passage and rejoining.</text>
        <dbReference type="EC" id="5.6.2.1"/>
    </reaction>
</comment>
<dbReference type="InterPro" id="IPR034149">
    <property type="entry name" value="TOPRIM_TopoI"/>
</dbReference>
<dbReference type="Pfam" id="PF01131">
    <property type="entry name" value="Topoisom_bac"/>
    <property type="match status" value="1"/>
</dbReference>
<dbReference type="InterPro" id="IPR005733">
    <property type="entry name" value="TopoI_bac-type"/>
</dbReference>
<dbReference type="InterPro" id="IPR003601">
    <property type="entry name" value="Topo_IA_2"/>
</dbReference>
<dbReference type="PROSITE" id="PS50880">
    <property type="entry name" value="TOPRIM"/>
    <property type="match status" value="1"/>
</dbReference>
<dbReference type="Gene3D" id="3.30.65.10">
    <property type="entry name" value="Bacterial Topoisomerase I, domain 1"/>
    <property type="match status" value="2"/>
</dbReference>
<evidence type="ECO:0000256" key="10">
    <source>
        <dbReference type="HAMAP-Rule" id="MF_00952"/>
    </source>
</evidence>
<evidence type="ECO:0000256" key="5">
    <source>
        <dbReference type="ARBA" id="ARBA00022833"/>
    </source>
</evidence>
<keyword evidence="3" id="KW-0479">Metal-binding</keyword>
<feature type="region of interest" description="Disordered" evidence="11">
    <location>
        <begin position="354"/>
        <end position="461"/>
    </location>
</feature>
<dbReference type="Gene3D" id="3.40.50.450">
    <property type="match status" value="1"/>
</dbReference>
<dbReference type="GO" id="GO:0006265">
    <property type="term" value="P:DNA topological change"/>
    <property type="evidence" value="ECO:0007669"/>
    <property type="project" value="UniProtKB-UniRule"/>
</dbReference>
<dbReference type="SUPFAM" id="SSF57783">
    <property type="entry name" value="Zinc beta-ribbon"/>
    <property type="match status" value="2"/>
</dbReference>
<evidence type="ECO:0000259" key="13">
    <source>
        <dbReference type="PROSITE" id="PS52039"/>
    </source>
</evidence>
<dbReference type="Pfam" id="PF01751">
    <property type="entry name" value="Toprim"/>
    <property type="match status" value="1"/>
</dbReference>
<evidence type="ECO:0000256" key="1">
    <source>
        <dbReference type="ARBA" id="ARBA00000213"/>
    </source>
</evidence>
<keyword evidence="8 10" id="KW-0238">DNA-binding</keyword>
<dbReference type="EMBL" id="CP000113">
    <property type="protein sequence ID" value="ABF88835.1"/>
    <property type="molecule type" value="Genomic_DNA"/>
</dbReference>
<feature type="site" description="Interaction with DNA" evidence="10">
    <location>
        <position position="607"/>
    </location>
</feature>
<keyword evidence="15" id="KW-1185">Reference proteome</keyword>
<dbReference type="InterPro" id="IPR013825">
    <property type="entry name" value="Topo_IA_cen_sub2"/>
</dbReference>
<feature type="site" description="Interaction with DNA" evidence="10">
    <location>
        <position position="599"/>
    </location>
</feature>
<dbReference type="GO" id="GO:0003677">
    <property type="term" value="F:DNA binding"/>
    <property type="evidence" value="ECO:0007669"/>
    <property type="project" value="UniProtKB-KW"/>
</dbReference>
<dbReference type="PROSITE" id="PS52039">
    <property type="entry name" value="TOPO_IA_2"/>
    <property type="match status" value="1"/>
</dbReference>
<evidence type="ECO:0000256" key="8">
    <source>
        <dbReference type="ARBA" id="ARBA00023125"/>
    </source>
</evidence>
<dbReference type="HAMAP" id="MF_00952">
    <property type="entry name" value="Topoisom_1_prok"/>
    <property type="match status" value="1"/>
</dbReference>
<dbReference type="Gene3D" id="2.70.20.10">
    <property type="entry name" value="Topoisomerase I, domain 3"/>
    <property type="match status" value="1"/>
</dbReference>
<keyword evidence="4" id="KW-0863">Zinc-finger</keyword>
<dbReference type="KEGG" id="mxa:MXAN_3002"/>